<comment type="caution">
    <text evidence="1">The sequence shown here is derived from an EMBL/GenBank/DDBJ whole genome shotgun (WGS) entry which is preliminary data.</text>
</comment>
<proteinExistence type="predicted"/>
<dbReference type="RefSeq" id="WP_197441415.1">
    <property type="nucleotide sequence ID" value="NZ_SIHI01000031.1"/>
</dbReference>
<dbReference type="EMBL" id="SIHI01000031">
    <property type="protein sequence ID" value="TWT43546.1"/>
    <property type="molecule type" value="Genomic_DNA"/>
</dbReference>
<dbReference type="AlphaFoldDB" id="A0A5C5VY37"/>
<name>A0A5C5VY37_9PLAN</name>
<evidence type="ECO:0000313" key="1">
    <source>
        <dbReference type="EMBL" id="TWT43546.1"/>
    </source>
</evidence>
<evidence type="ECO:0000313" key="2">
    <source>
        <dbReference type="Proteomes" id="UP000317243"/>
    </source>
</evidence>
<sequence>MSTRSFVLVVGLFAAFSGPFRSTDADGNMASETASFCFGVNGYHGTVDVEIWELAPTTILNSNPQATCDGNNGGGESQVLMRFDGIIGENPGQIPPGATVVSAKLLVSAFDQGNTVHLHRMLVPFGEAPTWNKMISGVTADDLEAQRAKESFTFGNIAASASYVPFEVTDTVQAWVSGDENHGWVFLNTGGNGWDFYTSDFDKFAQRPKLVVEFLPAR</sequence>
<accession>A0A5C5VY37</accession>
<organism evidence="1 2">
    <name type="scientific">Thalassoglobus neptunius</name>
    <dbReference type="NCBI Taxonomy" id="1938619"/>
    <lineage>
        <taxon>Bacteria</taxon>
        <taxon>Pseudomonadati</taxon>
        <taxon>Planctomycetota</taxon>
        <taxon>Planctomycetia</taxon>
        <taxon>Planctomycetales</taxon>
        <taxon>Planctomycetaceae</taxon>
        <taxon>Thalassoglobus</taxon>
    </lineage>
</organism>
<dbReference type="NCBIfam" id="NF033679">
    <property type="entry name" value="DNRLRE_dom"/>
    <property type="match status" value="1"/>
</dbReference>
<reference evidence="1 2" key="1">
    <citation type="submission" date="2019-02" db="EMBL/GenBank/DDBJ databases">
        <title>Deep-cultivation of Planctomycetes and their phenomic and genomic characterization uncovers novel biology.</title>
        <authorList>
            <person name="Wiegand S."/>
            <person name="Jogler M."/>
            <person name="Boedeker C."/>
            <person name="Pinto D."/>
            <person name="Vollmers J."/>
            <person name="Rivas-Marin E."/>
            <person name="Kohn T."/>
            <person name="Peeters S.H."/>
            <person name="Heuer A."/>
            <person name="Rast P."/>
            <person name="Oberbeckmann S."/>
            <person name="Bunk B."/>
            <person name="Jeske O."/>
            <person name="Meyerdierks A."/>
            <person name="Storesund J.E."/>
            <person name="Kallscheuer N."/>
            <person name="Luecker S."/>
            <person name="Lage O.M."/>
            <person name="Pohl T."/>
            <person name="Merkel B.J."/>
            <person name="Hornburger P."/>
            <person name="Mueller R.-W."/>
            <person name="Bruemmer F."/>
            <person name="Labrenz M."/>
            <person name="Spormann A.M."/>
            <person name="Op Den Camp H."/>
            <person name="Overmann J."/>
            <person name="Amann R."/>
            <person name="Jetten M.S.M."/>
            <person name="Mascher T."/>
            <person name="Medema M.H."/>
            <person name="Devos D.P."/>
            <person name="Kaster A.-K."/>
            <person name="Ovreas L."/>
            <person name="Rohde M."/>
            <person name="Galperin M.Y."/>
            <person name="Jogler C."/>
        </authorList>
    </citation>
    <scope>NUCLEOTIDE SEQUENCE [LARGE SCALE GENOMIC DNA]</scope>
    <source>
        <strain evidence="1 2">KOR42</strain>
    </source>
</reference>
<gene>
    <name evidence="1" type="ORF">KOR42_44260</name>
</gene>
<protein>
    <recommendedName>
        <fullName evidence="3">DNRLRE domain-containing protein</fullName>
    </recommendedName>
</protein>
<keyword evidence="2" id="KW-1185">Reference proteome</keyword>
<evidence type="ECO:0008006" key="3">
    <source>
        <dbReference type="Google" id="ProtNLM"/>
    </source>
</evidence>
<dbReference type="Proteomes" id="UP000317243">
    <property type="component" value="Unassembled WGS sequence"/>
</dbReference>